<dbReference type="GO" id="GO:0016787">
    <property type="term" value="F:hydrolase activity"/>
    <property type="evidence" value="ECO:0007669"/>
    <property type="project" value="UniProtKB-KW"/>
</dbReference>
<name>A0A412VVT5_9BACE</name>
<dbReference type="Proteomes" id="UP000283369">
    <property type="component" value="Unassembled WGS sequence"/>
</dbReference>
<keyword evidence="5" id="KW-0378">Hydrolase</keyword>
<evidence type="ECO:0000256" key="3">
    <source>
        <dbReference type="ARBA" id="ARBA00022722"/>
    </source>
</evidence>
<dbReference type="PANTHER" id="PTHR34139:SF1">
    <property type="entry name" value="RNASE MJ1380-RELATED"/>
    <property type="match status" value="1"/>
</dbReference>
<dbReference type="GO" id="GO:0110001">
    <property type="term" value="C:toxin-antitoxin complex"/>
    <property type="evidence" value="ECO:0007669"/>
    <property type="project" value="InterPro"/>
</dbReference>
<evidence type="ECO:0000313" key="6">
    <source>
        <dbReference type="EMBL" id="KAB6136042.1"/>
    </source>
</evidence>
<dbReference type="Proteomes" id="UP000438288">
    <property type="component" value="Unassembled WGS sequence"/>
</dbReference>
<evidence type="ECO:0000313" key="8">
    <source>
        <dbReference type="EMBL" id="RGV13763.1"/>
    </source>
</evidence>
<keyword evidence="4" id="KW-0547">Nucleotide-binding</keyword>
<gene>
    <name evidence="8" type="ORF">DWW25_13950</name>
    <name evidence="6" type="ORF">GA424_15645</name>
    <name evidence="7" type="ORF">GAZ43_07990</name>
</gene>
<reference evidence="8 9" key="1">
    <citation type="submission" date="2018-08" db="EMBL/GenBank/DDBJ databases">
        <title>A genome reference for cultivated species of the human gut microbiota.</title>
        <authorList>
            <person name="Zou Y."/>
            <person name="Xue W."/>
            <person name="Luo G."/>
        </authorList>
    </citation>
    <scope>NUCLEOTIDE SEQUENCE [LARGE SCALE GENOMIC DNA]</scope>
    <source>
        <strain evidence="8 9">AF14-7</strain>
    </source>
</reference>
<dbReference type="Pfam" id="PF01934">
    <property type="entry name" value="HepT-like"/>
    <property type="match status" value="1"/>
</dbReference>
<evidence type="ECO:0000313" key="11">
    <source>
        <dbReference type="Proteomes" id="UP000487596"/>
    </source>
</evidence>
<evidence type="ECO:0000256" key="1">
    <source>
        <dbReference type="ARBA" id="ARBA00022553"/>
    </source>
</evidence>
<dbReference type="Proteomes" id="UP000487596">
    <property type="component" value="Unassembled WGS sequence"/>
</dbReference>
<organism evidence="8 9">
    <name type="scientific">Bacteroides xylanisolvens</name>
    <dbReference type="NCBI Taxonomy" id="371601"/>
    <lineage>
        <taxon>Bacteria</taxon>
        <taxon>Pseudomonadati</taxon>
        <taxon>Bacteroidota</taxon>
        <taxon>Bacteroidia</taxon>
        <taxon>Bacteroidales</taxon>
        <taxon>Bacteroidaceae</taxon>
        <taxon>Bacteroides</taxon>
    </lineage>
</organism>
<evidence type="ECO:0000256" key="5">
    <source>
        <dbReference type="ARBA" id="ARBA00022801"/>
    </source>
</evidence>
<comment type="caution">
    <text evidence="8">The sequence shown here is derived from an EMBL/GenBank/DDBJ whole genome shotgun (WGS) entry which is preliminary data.</text>
</comment>
<dbReference type="InterPro" id="IPR008201">
    <property type="entry name" value="HepT-like"/>
</dbReference>
<evidence type="ECO:0000313" key="10">
    <source>
        <dbReference type="Proteomes" id="UP000438288"/>
    </source>
</evidence>
<dbReference type="EMBL" id="WDEH01000026">
    <property type="protein sequence ID" value="KAB6136042.1"/>
    <property type="molecule type" value="Genomic_DNA"/>
</dbReference>
<proteinExistence type="predicted"/>
<accession>A0A412VVT5</accession>
<keyword evidence="2" id="KW-1277">Toxin-antitoxin system</keyword>
<keyword evidence="1" id="KW-0597">Phosphoprotein</keyword>
<dbReference type="RefSeq" id="WP_004314950.1">
    <property type="nucleotide sequence ID" value="NZ_BAABZH010000002.1"/>
</dbReference>
<dbReference type="InterPro" id="IPR051813">
    <property type="entry name" value="HepT_RNase_toxin"/>
</dbReference>
<evidence type="ECO:0000313" key="7">
    <source>
        <dbReference type="EMBL" id="KAB6340125.1"/>
    </source>
</evidence>
<dbReference type="GO" id="GO:0000166">
    <property type="term" value="F:nucleotide binding"/>
    <property type="evidence" value="ECO:0007669"/>
    <property type="project" value="UniProtKB-KW"/>
</dbReference>
<dbReference type="EMBL" id="QRYV01000031">
    <property type="protein sequence ID" value="RGV13763.1"/>
    <property type="molecule type" value="Genomic_DNA"/>
</dbReference>
<dbReference type="AlphaFoldDB" id="A0A412VVT5"/>
<dbReference type="EMBL" id="WDCP01000012">
    <property type="protein sequence ID" value="KAB6340125.1"/>
    <property type="molecule type" value="Genomic_DNA"/>
</dbReference>
<evidence type="ECO:0000313" key="9">
    <source>
        <dbReference type="Proteomes" id="UP000283369"/>
    </source>
</evidence>
<keyword evidence="3" id="KW-0540">Nuclease</keyword>
<dbReference type="PANTHER" id="PTHR34139">
    <property type="entry name" value="UPF0331 PROTEIN MJ0127"/>
    <property type="match status" value="1"/>
</dbReference>
<evidence type="ECO:0000256" key="4">
    <source>
        <dbReference type="ARBA" id="ARBA00022741"/>
    </source>
</evidence>
<dbReference type="GO" id="GO:0004540">
    <property type="term" value="F:RNA nuclease activity"/>
    <property type="evidence" value="ECO:0007669"/>
    <property type="project" value="InterPro"/>
</dbReference>
<protein>
    <submittedName>
        <fullName evidence="8">DUF86 domain-containing protein</fullName>
    </submittedName>
</protein>
<reference evidence="10 11" key="2">
    <citation type="journal article" date="2019" name="Nat. Med.">
        <title>A library of human gut bacterial isolates paired with longitudinal multiomics data enables mechanistic microbiome research.</title>
        <authorList>
            <person name="Poyet M."/>
            <person name="Groussin M."/>
            <person name="Gibbons S.M."/>
            <person name="Avila-Pacheco J."/>
            <person name="Jiang X."/>
            <person name="Kearney S.M."/>
            <person name="Perrotta A.R."/>
            <person name="Berdy B."/>
            <person name="Zhao S."/>
            <person name="Lieberman T.D."/>
            <person name="Swanson P.K."/>
            <person name="Smith M."/>
            <person name="Roesemann S."/>
            <person name="Alexander J.E."/>
            <person name="Rich S.A."/>
            <person name="Livny J."/>
            <person name="Vlamakis H."/>
            <person name="Clish C."/>
            <person name="Bullock K."/>
            <person name="Deik A."/>
            <person name="Scott J."/>
            <person name="Pierce K.A."/>
            <person name="Xavier R.J."/>
            <person name="Alm E.J."/>
        </authorList>
    </citation>
    <scope>NUCLEOTIDE SEQUENCE [LARGE SCALE GENOMIC DNA]</scope>
    <source>
        <strain evidence="7 10">BIOML-A16</strain>
        <strain evidence="6 11">BIOML-A62</strain>
    </source>
</reference>
<evidence type="ECO:0000256" key="2">
    <source>
        <dbReference type="ARBA" id="ARBA00022649"/>
    </source>
</evidence>
<sequence length="98" mass="10981">MITQRAAVAATPDDFLLSPDGMLRLDAICINLIALDEAVKGLDKITRGELLPGYPEIYWSGVMKMRNKIAHHYFEMDAEVVFKTLKEDIPMMPPLCTA</sequence>